<feature type="region of interest" description="Disordered" evidence="4">
    <location>
        <begin position="1161"/>
        <end position="1223"/>
    </location>
</feature>
<dbReference type="AlphaFoldDB" id="A0AAW0B2N6"/>
<dbReference type="Pfam" id="PF00271">
    <property type="entry name" value="Helicase_C"/>
    <property type="match status" value="1"/>
</dbReference>
<feature type="region of interest" description="Disordered" evidence="4">
    <location>
        <begin position="867"/>
        <end position="900"/>
    </location>
</feature>
<keyword evidence="6" id="KW-0347">Helicase</keyword>
<dbReference type="Pfam" id="PF00176">
    <property type="entry name" value="SNF2-rel_dom"/>
    <property type="match status" value="1"/>
</dbReference>
<dbReference type="CDD" id="cd18793">
    <property type="entry name" value="SF2_C_SNF"/>
    <property type="match status" value="1"/>
</dbReference>
<comment type="caution">
    <text evidence="6">The sequence shown here is derived from an EMBL/GenBank/DDBJ whole genome shotgun (WGS) entry which is preliminary data.</text>
</comment>
<feature type="compositionally biased region" description="Polar residues" evidence="4">
    <location>
        <begin position="1211"/>
        <end position="1223"/>
    </location>
</feature>
<dbReference type="GO" id="GO:0004386">
    <property type="term" value="F:helicase activity"/>
    <property type="evidence" value="ECO:0007669"/>
    <property type="project" value="UniProtKB-KW"/>
</dbReference>
<dbReference type="GO" id="GO:0006281">
    <property type="term" value="P:DNA repair"/>
    <property type="evidence" value="ECO:0007669"/>
    <property type="project" value="TreeGrafter"/>
</dbReference>
<sequence>MDNPWTIENYLSYGVLLVSIQDGPELRQEVLGSNAILAEDNWLDFPSSSPLFFKYLRNPEDHSILHELEYLILHKFVFASFALVDSKYLSLRIYLVPYDLPGVQGRLRSRRDDIVGQARRSLISLLPKLAQDPDCWEGRRLPDPPSIVPGTTLSGLYETLPSPLGEVTATSTPVTKRLLNLSDRLENLGFRTTLHRYQRRSVAAMVQKEMDLTNDPDPMFLPVVGFNNRQFFFQPGTMELLLERRLVTPCRAGILCEELGTGKTVMILGLILATIHQISEPEPSIIDPRPVLTPIALRHFPSDTFAAARQRFPGRKSNHGVPKLVELLMHKMATSPVTFVPESRAPRYAVVKEAVDDLEHYSGPRKHNLPFYLDYAGEPIDNERINTRRVAAPDGPRMLYLTSATLVVVPANLLLQWTSECSLHCEDSLRICLLQKNDRIPPARELASQYDIVLMSYPRFTAENVKTTTLPWRACGCPEYPGVRVPKCVCKAPACSPLLQIRWKRLVIDEGHVSASLTTALTPFVKTLSVERRWIVTGTPTTNLLGLSLGKKDSEEFDVAPGEASEDLSNSSRTASEGPEAAQEDDDDDSTVFPVPRIWTKDDGEDLKRLGNMITHFVGVPQLLANPHLFTTHVKNALLDKRGPRAGATEVLTQVMSSVMFRHRIADVEEEVKLPPVTQELVLLDMEPMAVKSYNALQAVLAINAVSSQRTDKDYMFHPSNAAALQEAVQNMSQLMFWMVDENCYNATEALRNSEKTVKKLPPTTSNEDRQLLETAYHHLRTASDDPLWRTLQANMDVPYRVSELEQPIFEAWTRTKHTPDADSSVPSCGFIHLDRLRAFRNIVLSKPLISKDALIEAGIRTAEEEAKEKAEQEASKRKKSSRNYDDKPNQIKATQVAKKAADPNMVKEVQKELATKVAVDFDSPRPQDNIHHVPRPSALVAKSHIANTRVGCSASSKLNFVIDEILKYSANEKFLIFSGNPLSLAYISEALELIGVDFLQFTTQIDVKVREQFVLTFETSEKYRVFLMELKHGARGLNLVSASRVIFCEPVWRADVESQAIKRCHRIGQTRHITVKTMAIRGTAEETMAGRRLALKNSTEKIPNLLINESGMRSFIANPKFITYESSELPVVGFPLVKLPPPSDDEDAFMTVGDVEPRQVHFSVDDGPSSPRARPVKRPSESPPEEITPRKKKPRQNQVRLILRDPSLEVQPTKSKSNVRFA</sequence>
<dbReference type="SMART" id="SM00490">
    <property type="entry name" value="HELICc"/>
    <property type="match status" value="1"/>
</dbReference>
<dbReference type="SUPFAM" id="SSF52540">
    <property type="entry name" value="P-loop containing nucleoside triphosphate hydrolases"/>
    <property type="match status" value="2"/>
</dbReference>
<gene>
    <name evidence="6" type="ORF">R3P38DRAFT_2631896</name>
</gene>
<feature type="domain" description="Helicase C-terminal" evidence="5">
    <location>
        <begin position="962"/>
        <end position="1114"/>
    </location>
</feature>
<protein>
    <submittedName>
        <fullName evidence="6">Helicase C-terminal domain-containing protein</fullName>
    </submittedName>
</protein>
<dbReference type="GO" id="GO:0005524">
    <property type="term" value="F:ATP binding"/>
    <property type="evidence" value="ECO:0007669"/>
    <property type="project" value="UniProtKB-KW"/>
</dbReference>
<dbReference type="Gene3D" id="3.40.50.10810">
    <property type="entry name" value="Tandem AAA-ATPase domain"/>
    <property type="match status" value="1"/>
</dbReference>
<dbReference type="Gene3D" id="3.40.50.300">
    <property type="entry name" value="P-loop containing nucleotide triphosphate hydrolases"/>
    <property type="match status" value="1"/>
</dbReference>
<keyword evidence="2" id="KW-0378">Hydrolase</keyword>
<keyword evidence="1" id="KW-0547">Nucleotide-binding</keyword>
<dbReference type="PANTHER" id="PTHR45626:SF51">
    <property type="entry name" value="SNF2-RELATED DOMAIN-CONTAINING PROTEIN"/>
    <property type="match status" value="1"/>
</dbReference>
<evidence type="ECO:0000313" key="7">
    <source>
        <dbReference type="Proteomes" id="UP001362999"/>
    </source>
</evidence>
<evidence type="ECO:0000256" key="3">
    <source>
        <dbReference type="ARBA" id="ARBA00022840"/>
    </source>
</evidence>
<dbReference type="GO" id="GO:0008094">
    <property type="term" value="F:ATP-dependent activity, acting on DNA"/>
    <property type="evidence" value="ECO:0007669"/>
    <property type="project" value="TreeGrafter"/>
</dbReference>
<proteinExistence type="predicted"/>
<dbReference type="InterPro" id="IPR014001">
    <property type="entry name" value="Helicase_ATP-bd"/>
</dbReference>
<evidence type="ECO:0000256" key="1">
    <source>
        <dbReference type="ARBA" id="ARBA00022741"/>
    </source>
</evidence>
<dbReference type="InterPro" id="IPR049730">
    <property type="entry name" value="SNF2/RAD54-like_C"/>
</dbReference>
<evidence type="ECO:0000313" key="6">
    <source>
        <dbReference type="EMBL" id="KAK7019510.1"/>
    </source>
</evidence>
<dbReference type="PANTHER" id="PTHR45626">
    <property type="entry name" value="TRANSCRIPTION TERMINATION FACTOR 2-RELATED"/>
    <property type="match status" value="1"/>
</dbReference>
<dbReference type="InterPro" id="IPR038718">
    <property type="entry name" value="SNF2-like_sf"/>
</dbReference>
<evidence type="ECO:0000256" key="4">
    <source>
        <dbReference type="SAM" id="MobiDB-lite"/>
    </source>
</evidence>
<dbReference type="SMART" id="SM00487">
    <property type="entry name" value="DEXDc"/>
    <property type="match status" value="1"/>
</dbReference>
<organism evidence="6 7">
    <name type="scientific">Favolaschia claudopus</name>
    <dbReference type="NCBI Taxonomy" id="2862362"/>
    <lineage>
        <taxon>Eukaryota</taxon>
        <taxon>Fungi</taxon>
        <taxon>Dikarya</taxon>
        <taxon>Basidiomycota</taxon>
        <taxon>Agaricomycotina</taxon>
        <taxon>Agaricomycetes</taxon>
        <taxon>Agaricomycetidae</taxon>
        <taxon>Agaricales</taxon>
        <taxon>Marasmiineae</taxon>
        <taxon>Mycenaceae</taxon>
        <taxon>Favolaschia</taxon>
    </lineage>
</organism>
<dbReference type="InterPro" id="IPR001650">
    <property type="entry name" value="Helicase_C-like"/>
</dbReference>
<accession>A0AAW0B2N6</accession>
<dbReference type="EMBL" id="JAWWNJ010000043">
    <property type="protein sequence ID" value="KAK7019510.1"/>
    <property type="molecule type" value="Genomic_DNA"/>
</dbReference>
<dbReference type="InterPro" id="IPR027417">
    <property type="entry name" value="P-loop_NTPase"/>
</dbReference>
<dbReference type="GO" id="GO:0005634">
    <property type="term" value="C:nucleus"/>
    <property type="evidence" value="ECO:0007669"/>
    <property type="project" value="TreeGrafter"/>
</dbReference>
<dbReference type="InterPro" id="IPR050628">
    <property type="entry name" value="SNF2_RAD54_helicase_TF"/>
</dbReference>
<evidence type="ECO:0000259" key="5">
    <source>
        <dbReference type="PROSITE" id="PS51194"/>
    </source>
</evidence>
<dbReference type="Proteomes" id="UP001362999">
    <property type="component" value="Unassembled WGS sequence"/>
</dbReference>
<feature type="region of interest" description="Disordered" evidence="4">
    <location>
        <begin position="558"/>
        <end position="594"/>
    </location>
</feature>
<keyword evidence="3" id="KW-0067">ATP-binding</keyword>
<evidence type="ECO:0000256" key="2">
    <source>
        <dbReference type="ARBA" id="ARBA00022801"/>
    </source>
</evidence>
<dbReference type="InterPro" id="IPR000330">
    <property type="entry name" value="SNF2_N"/>
</dbReference>
<name>A0AAW0B2N6_9AGAR</name>
<feature type="compositionally biased region" description="Basic and acidic residues" evidence="4">
    <location>
        <begin position="867"/>
        <end position="876"/>
    </location>
</feature>
<keyword evidence="7" id="KW-1185">Reference proteome</keyword>
<reference evidence="6 7" key="1">
    <citation type="journal article" date="2024" name="J Genomics">
        <title>Draft genome sequencing and assembly of Favolaschia claudopus CIRM-BRFM 2984 isolated from oak limbs.</title>
        <authorList>
            <person name="Navarro D."/>
            <person name="Drula E."/>
            <person name="Chaduli D."/>
            <person name="Cazenave R."/>
            <person name="Ahrendt S."/>
            <person name="Wang J."/>
            <person name="Lipzen A."/>
            <person name="Daum C."/>
            <person name="Barry K."/>
            <person name="Grigoriev I.V."/>
            <person name="Favel A."/>
            <person name="Rosso M.N."/>
            <person name="Martin F."/>
        </authorList>
    </citation>
    <scope>NUCLEOTIDE SEQUENCE [LARGE SCALE GENOMIC DNA]</scope>
    <source>
        <strain evidence="6 7">CIRM-BRFM 2984</strain>
    </source>
</reference>
<dbReference type="GO" id="GO:0016787">
    <property type="term" value="F:hydrolase activity"/>
    <property type="evidence" value="ECO:0007669"/>
    <property type="project" value="UniProtKB-KW"/>
</dbReference>
<dbReference type="PROSITE" id="PS51194">
    <property type="entry name" value="HELICASE_CTER"/>
    <property type="match status" value="1"/>
</dbReference>